<evidence type="ECO:0008006" key="4">
    <source>
        <dbReference type="Google" id="ProtNLM"/>
    </source>
</evidence>
<keyword evidence="1" id="KW-0732">Signal</keyword>
<feature type="chain" id="PRO_5001524788" description="DUF1090 domain-containing protein" evidence="1">
    <location>
        <begin position="22"/>
        <end position="111"/>
    </location>
</feature>
<evidence type="ECO:0000256" key="1">
    <source>
        <dbReference type="SAM" id="SignalP"/>
    </source>
</evidence>
<proteinExistence type="predicted"/>
<dbReference type="EMBL" id="CP007509">
    <property type="protein sequence ID" value="AHY41220.1"/>
    <property type="molecule type" value="Genomic_DNA"/>
</dbReference>
<evidence type="ECO:0000313" key="3">
    <source>
        <dbReference type="Proteomes" id="UP000025238"/>
    </source>
</evidence>
<feature type="signal peptide" evidence="1">
    <location>
        <begin position="1"/>
        <end position="21"/>
    </location>
</feature>
<dbReference type="KEGG" id="pstu:UIB01_01600"/>
<organism evidence="2 3">
    <name type="scientific">Stutzerimonas stutzeri</name>
    <name type="common">Pseudomonas stutzeri</name>
    <dbReference type="NCBI Taxonomy" id="316"/>
    <lineage>
        <taxon>Bacteria</taxon>
        <taxon>Pseudomonadati</taxon>
        <taxon>Pseudomonadota</taxon>
        <taxon>Gammaproteobacteria</taxon>
        <taxon>Pseudomonadales</taxon>
        <taxon>Pseudomonadaceae</taxon>
        <taxon>Stutzerimonas</taxon>
    </lineage>
</organism>
<protein>
    <recommendedName>
        <fullName evidence="4">DUF1090 domain-containing protein</fullName>
    </recommendedName>
</protein>
<sequence>MRISHLFGCALLALSSASLQAATSDAQAKCEQQLTAQQGNLETGKMLGQMLGNEKLSNAIAQVEGGCAQLNSEELAANANATEQSAALDEKVQAVTQAKDAVLGLGKMFGK</sequence>
<dbReference type="PATRIC" id="fig|316.97.peg.323"/>
<gene>
    <name evidence="2" type="ORF">UIB01_01600</name>
</gene>
<reference evidence="2 3" key="1">
    <citation type="submission" date="2014-03" db="EMBL/GenBank/DDBJ databases">
        <title>Complete genome sequence of Pseudomonas stutzeri 19SMN4.</title>
        <authorList>
            <person name="Brunet-Galmes I."/>
            <person name="Nogales B."/>
            <person name="Busquets A."/>
            <person name="Pena A."/>
            <person name="Gomila M."/>
            <person name="Garcia-Valdes E."/>
            <person name="Lalucat J."/>
            <person name="Bennasar A."/>
            <person name="Bosch R."/>
        </authorList>
    </citation>
    <scope>NUCLEOTIDE SEQUENCE [LARGE SCALE GENOMIC DNA]</scope>
    <source>
        <strain evidence="2 3">19SMN4</strain>
    </source>
</reference>
<evidence type="ECO:0000313" key="2">
    <source>
        <dbReference type="EMBL" id="AHY41220.1"/>
    </source>
</evidence>
<name>A0A023WNF1_STUST</name>
<dbReference type="OrthoDB" id="6902932at2"/>
<dbReference type="AlphaFoldDB" id="A0A023WNF1"/>
<accession>A0A023WNF1</accession>
<dbReference type="Proteomes" id="UP000025238">
    <property type="component" value="Chromosome"/>
</dbReference>